<keyword evidence="5" id="KW-0547">Nucleotide-binding</keyword>
<evidence type="ECO:0000256" key="5">
    <source>
        <dbReference type="ARBA" id="ARBA00022741"/>
    </source>
</evidence>
<evidence type="ECO:0000259" key="12">
    <source>
        <dbReference type="PROSITE" id="PS50862"/>
    </source>
</evidence>
<dbReference type="PROSITE" id="PS50862">
    <property type="entry name" value="AA_TRNA_LIGASE_II"/>
    <property type="match status" value="1"/>
</dbReference>
<dbReference type="SMART" id="SM00946">
    <property type="entry name" value="ProRS-C_1"/>
    <property type="match status" value="1"/>
</dbReference>
<feature type="transmembrane region" description="Helical" evidence="11">
    <location>
        <begin position="104"/>
        <end position="128"/>
    </location>
</feature>
<evidence type="ECO:0000256" key="6">
    <source>
        <dbReference type="ARBA" id="ARBA00022840"/>
    </source>
</evidence>
<dbReference type="InterPro" id="IPR050087">
    <property type="entry name" value="AON_synthase_class-II"/>
</dbReference>
<dbReference type="InterPro" id="IPR015421">
    <property type="entry name" value="PyrdxlP-dep_Trfase_major"/>
</dbReference>
<dbReference type="FunFam" id="3.40.50.800:FF:000005">
    <property type="entry name" value="bifunctional glutamate/proline--tRNA ligase"/>
    <property type="match status" value="1"/>
</dbReference>
<dbReference type="Pfam" id="PF03129">
    <property type="entry name" value="HGTP_anticodon"/>
    <property type="match status" value="1"/>
</dbReference>
<dbReference type="InterPro" id="IPR036621">
    <property type="entry name" value="Anticodon-bd_dom_sf"/>
</dbReference>
<dbReference type="InterPro" id="IPR004154">
    <property type="entry name" value="Anticodon-bd"/>
</dbReference>
<keyword evidence="8" id="KW-0648">Protein biosynthesis</keyword>
<dbReference type="SUPFAM" id="SSF64586">
    <property type="entry name" value="C-terminal domain of ProRS"/>
    <property type="match status" value="1"/>
</dbReference>
<reference evidence="13" key="1">
    <citation type="submission" date="2021-02" db="EMBL/GenBank/DDBJ databases">
        <authorList>
            <person name="Dougan E. K."/>
            <person name="Rhodes N."/>
            <person name="Thang M."/>
            <person name="Chan C."/>
        </authorList>
    </citation>
    <scope>NUCLEOTIDE SEQUENCE</scope>
</reference>
<dbReference type="InterPro" id="IPR017449">
    <property type="entry name" value="Pro-tRNA_synth_II"/>
</dbReference>
<keyword evidence="9" id="KW-0030">Aminoacyl-tRNA synthetase</keyword>
<dbReference type="Proteomes" id="UP000626109">
    <property type="component" value="Unassembled WGS sequence"/>
</dbReference>
<keyword evidence="6" id="KW-0067">ATP-binding</keyword>
<keyword evidence="7" id="KW-0663">Pyridoxal phosphate</keyword>
<dbReference type="GO" id="GO:0004758">
    <property type="term" value="F:serine C-palmitoyltransferase activity"/>
    <property type="evidence" value="ECO:0007669"/>
    <property type="project" value="UniProtKB-EC"/>
</dbReference>
<comment type="similarity">
    <text evidence="2">Belongs to the class-II pyridoxal-phosphate-dependent aminotransferase family.</text>
</comment>
<protein>
    <recommendedName>
        <fullName evidence="12">Aminoacyl-transfer RNA synthetases class-II family profile domain-containing protein</fullName>
    </recommendedName>
</protein>
<evidence type="ECO:0000256" key="1">
    <source>
        <dbReference type="ARBA" id="ARBA00001933"/>
    </source>
</evidence>
<dbReference type="GO" id="GO:0005524">
    <property type="term" value="F:ATP binding"/>
    <property type="evidence" value="ECO:0007669"/>
    <property type="project" value="UniProtKB-KW"/>
</dbReference>
<comment type="catalytic activity">
    <reaction evidence="10">
        <text>L-serine + hexadecanoyl-CoA + H(+) = 3-oxosphinganine + CO2 + CoA</text>
        <dbReference type="Rhea" id="RHEA:14761"/>
        <dbReference type="ChEBI" id="CHEBI:15378"/>
        <dbReference type="ChEBI" id="CHEBI:16526"/>
        <dbReference type="ChEBI" id="CHEBI:33384"/>
        <dbReference type="ChEBI" id="CHEBI:57287"/>
        <dbReference type="ChEBI" id="CHEBI:57379"/>
        <dbReference type="ChEBI" id="CHEBI:58299"/>
        <dbReference type="EC" id="2.3.1.50"/>
    </reaction>
</comment>
<dbReference type="SUPFAM" id="SSF52954">
    <property type="entry name" value="Class II aaRS ABD-related"/>
    <property type="match status" value="1"/>
</dbReference>
<evidence type="ECO:0000256" key="7">
    <source>
        <dbReference type="ARBA" id="ARBA00022898"/>
    </source>
</evidence>
<evidence type="ECO:0000256" key="2">
    <source>
        <dbReference type="ARBA" id="ARBA00008392"/>
    </source>
</evidence>
<comment type="cofactor">
    <cofactor evidence="1">
        <name>pyridoxal 5'-phosphate</name>
        <dbReference type="ChEBI" id="CHEBI:597326"/>
    </cofactor>
</comment>
<evidence type="ECO:0000256" key="11">
    <source>
        <dbReference type="SAM" id="Phobius"/>
    </source>
</evidence>
<keyword evidence="11" id="KW-1133">Transmembrane helix</keyword>
<evidence type="ECO:0000256" key="8">
    <source>
        <dbReference type="ARBA" id="ARBA00022917"/>
    </source>
</evidence>
<dbReference type="Gene3D" id="3.90.1150.10">
    <property type="entry name" value="Aspartate Aminotransferase, domain 1"/>
    <property type="match status" value="1"/>
</dbReference>
<dbReference type="GO" id="GO:0006433">
    <property type="term" value="P:prolyl-tRNA aminoacylation"/>
    <property type="evidence" value="ECO:0007669"/>
    <property type="project" value="InterPro"/>
</dbReference>
<evidence type="ECO:0000313" key="14">
    <source>
        <dbReference type="Proteomes" id="UP000626109"/>
    </source>
</evidence>
<dbReference type="Pfam" id="PF00155">
    <property type="entry name" value="Aminotran_1_2"/>
    <property type="match status" value="2"/>
</dbReference>
<dbReference type="InterPro" id="IPR001917">
    <property type="entry name" value="Aminotrans_II_pyridoxalP_BS"/>
</dbReference>
<evidence type="ECO:0000256" key="3">
    <source>
        <dbReference type="ARBA" id="ARBA00022598"/>
    </source>
</evidence>
<feature type="domain" description="Aminoacyl-transfer RNA synthetases class-II family profile" evidence="12">
    <location>
        <begin position="1107"/>
        <end position="1230"/>
    </location>
</feature>
<dbReference type="GO" id="GO:0046512">
    <property type="term" value="P:sphingosine biosynthetic process"/>
    <property type="evidence" value="ECO:0007669"/>
    <property type="project" value="TreeGrafter"/>
</dbReference>
<keyword evidence="11" id="KW-0472">Membrane</keyword>
<sequence length="1456" mass="157534">MTGMAEDLGQASLFWACAVAATMVGMFLAMMDGSDKVSHSNAPTSHLVECADSVDVCFKDMFEDGVGLGLLEPLWRLFSPEGVLWTLLTGWSPRDSADSLGLSGLLSAIGSLIAAAFGLAGHGISALFRLLMPKKPVASTDEDENSGTAHEKIKMTFKVEVHAYWGYLRLFGAGLIREYILRIRAAVWRDEVSLRYVNRERWSAGWVDFYLQHMYKLYVDCFARPISGAPDACVDVVVRERPGGDLFGPIHDFKFTGQTRKCVNLSSYNYLGFGGVDEFCTPVARKAALELGWSTCGTRTEGGTQSIHRQLEDEVADYLGKEDALVLGMGFATNSTVLPALFEAKAGGKGMLVLSDELNHRSIVEGVRLSGTTVRAFTHNNMPALEKELKRAVEEGQPGSGAPWRKIFVVVEGIYSMEGDFCRLREIVTLKNRYGAYLYLDEAHSIGAVGATGRGVTELFGVPPSEVDVMMGTFTKSFGSAGGYVAASKDVIAALRRSAPGSIFAGGMAPPCAAQAIQALRVISGKEGGKTGAQKLAAIRDNANFFRDELDKRGFKVLGDVDSPIVPVMIHHPWKLAALSRRCLERGIAVVVVGNPAVPVLYERVRFCISAAHTRDQLAKALDEITAIGKDIGLLFGLSIDKAELAVRDAKDKTYCKWLRSAPLELRETAKKACDWKPEALAPPAPPAGSLLSELQKACAEPEKEGRPGQNFRLMDTLGYLASPLKSAQKATEDTMDVYGFGACGPRGFYGTSMPHLELEGALAKFLGMEASIMYSAGVTTASSVVAALVQSGDRVIVDSEINLGIRTGLRLCKAELIWVPHNDTEAIEEALASQSSKDKSSKAKGAQKTFIITEGLFQRTGTVAPLQKLVELKEKYGCLLILDETLSFGSLGKTGRGLCELCDVATTKVDAIIGSLEHAIAGVGGFCAGRRGLVDHQRLAGSGYCFSASCPPAACSAARATVEDLASTAGVERRQRLKANAASLHKALQTIAGENKEIELLSCPESFVQHLRWKSQEAEGEARLLQACKSARDDAGMRFQLCSPGLCGADGSFGSRLGAPPAPNPSLRLVVSAKHSQEEIDAAAAALGKALLKTCAAQNHWSLFPLDVQMAGAEKEVLQILELYARVYEDLLAVPVVRGTKTKAETFPGADYTMTVENFIPATGRAIQGATSHHLGQNFSKMFDITFQDPADPTGKKMEFAFQNSWGMTQRTIGVMIMVHGDDRGLVLPPRIAGIQVVIVPVGIKASSTDEEKAELATVCMEHYMALSQAGLRVKLDDDTTNSPGWRFNHWEMKGVPLRIELGPMDLKKGEFVMAKRNVVDPKAGKSTGKLATLVAEVKQTLEDIHSEMYQKALDERAPRLVSVDEWKDFSPQLNQGRLVLVPFCGEPDCEEVIKNMTKEEAQGDEEVEGGLRMGAKSLCVPHEEKYNLKCPTKCINPACKCTTVKKRVLFGRSY</sequence>
<dbReference type="Gene3D" id="3.30.930.10">
    <property type="entry name" value="Bira Bifunctional Protein, Domain 2"/>
    <property type="match status" value="1"/>
</dbReference>
<dbReference type="GO" id="GO:0046513">
    <property type="term" value="P:ceramide biosynthetic process"/>
    <property type="evidence" value="ECO:0007669"/>
    <property type="project" value="TreeGrafter"/>
</dbReference>
<keyword evidence="3" id="KW-0436">Ligase</keyword>
<dbReference type="InterPro" id="IPR045864">
    <property type="entry name" value="aa-tRNA-synth_II/BPL/LPL"/>
</dbReference>
<dbReference type="InterPro" id="IPR015422">
    <property type="entry name" value="PyrdxlP-dep_Trfase_small"/>
</dbReference>
<dbReference type="SUPFAM" id="SSF55681">
    <property type="entry name" value="Class II aaRS and biotin synthetases"/>
    <property type="match status" value="1"/>
</dbReference>
<dbReference type="FunFam" id="3.30.110.30:FF:000001">
    <property type="entry name" value="Bifunctional glutamate/proline--tRNA ligase"/>
    <property type="match status" value="1"/>
</dbReference>
<accession>A0A813IG88</accession>
<dbReference type="InterPro" id="IPR004839">
    <property type="entry name" value="Aminotransferase_I/II_large"/>
</dbReference>
<evidence type="ECO:0000256" key="9">
    <source>
        <dbReference type="ARBA" id="ARBA00023146"/>
    </source>
</evidence>
<dbReference type="GO" id="GO:0030170">
    <property type="term" value="F:pyridoxal phosphate binding"/>
    <property type="evidence" value="ECO:0007669"/>
    <property type="project" value="InterPro"/>
</dbReference>
<dbReference type="GO" id="GO:0016020">
    <property type="term" value="C:membrane"/>
    <property type="evidence" value="ECO:0007669"/>
    <property type="project" value="GOC"/>
</dbReference>
<comment type="caution">
    <text evidence="13">The sequence shown here is derived from an EMBL/GenBank/DDBJ whole genome shotgun (WGS) entry which is preliminary data.</text>
</comment>
<evidence type="ECO:0000313" key="13">
    <source>
        <dbReference type="EMBL" id="CAE8650380.1"/>
    </source>
</evidence>
<dbReference type="CDD" id="cd06454">
    <property type="entry name" value="KBL_like"/>
    <property type="match status" value="1"/>
</dbReference>
<evidence type="ECO:0000256" key="4">
    <source>
        <dbReference type="ARBA" id="ARBA00022679"/>
    </source>
</evidence>
<dbReference type="PANTHER" id="PTHR13693">
    <property type="entry name" value="CLASS II AMINOTRANSFERASE/8-AMINO-7-OXONONANOATE SYNTHASE"/>
    <property type="match status" value="1"/>
</dbReference>
<dbReference type="Gene3D" id="3.40.50.800">
    <property type="entry name" value="Anticodon-binding domain"/>
    <property type="match status" value="1"/>
</dbReference>
<dbReference type="GO" id="GO:0005737">
    <property type="term" value="C:cytoplasm"/>
    <property type="evidence" value="ECO:0007669"/>
    <property type="project" value="InterPro"/>
</dbReference>
<dbReference type="Pfam" id="PF09180">
    <property type="entry name" value="ProRS-C_1"/>
    <property type="match status" value="1"/>
</dbReference>
<evidence type="ECO:0000256" key="10">
    <source>
        <dbReference type="ARBA" id="ARBA00048528"/>
    </source>
</evidence>
<dbReference type="CDD" id="cd00862">
    <property type="entry name" value="ProRS_anticodon_zinc"/>
    <property type="match status" value="1"/>
</dbReference>
<proteinExistence type="inferred from homology"/>
<dbReference type="GO" id="GO:0017059">
    <property type="term" value="C:serine palmitoyltransferase complex"/>
    <property type="evidence" value="ECO:0007669"/>
    <property type="project" value="TreeGrafter"/>
</dbReference>
<gene>
    <name evidence="13" type="ORF">PGLA2088_LOCUS8214</name>
</gene>
<dbReference type="PROSITE" id="PS00599">
    <property type="entry name" value="AA_TRANSFER_CLASS_2"/>
    <property type="match status" value="1"/>
</dbReference>
<dbReference type="Gene3D" id="3.30.110.30">
    <property type="entry name" value="C-terminal domain of ProRS"/>
    <property type="match status" value="1"/>
</dbReference>
<dbReference type="InterPro" id="IPR016061">
    <property type="entry name" value="Pro-tRNA_ligase_II_C"/>
</dbReference>
<keyword evidence="11" id="KW-0812">Transmembrane</keyword>
<name>A0A813IG88_POLGL</name>
<dbReference type="EMBL" id="CAJNNW010008786">
    <property type="protein sequence ID" value="CAE8650380.1"/>
    <property type="molecule type" value="Genomic_DNA"/>
</dbReference>
<dbReference type="Gene3D" id="3.40.640.10">
    <property type="entry name" value="Type I PLP-dependent aspartate aminotransferase-like (Major domain)"/>
    <property type="match status" value="2"/>
</dbReference>
<dbReference type="InterPro" id="IPR006195">
    <property type="entry name" value="aa-tRNA-synth_II"/>
</dbReference>
<dbReference type="GO" id="GO:0004827">
    <property type="term" value="F:proline-tRNA ligase activity"/>
    <property type="evidence" value="ECO:0007669"/>
    <property type="project" value="InterPro"/>
</dbReference>
<feature type="transmembrane region" description="Helical" evidence="11">
    <location>
        <begin position="12"/>
        <end position="31"/>
    </location>
</feature>
<dbReference type="PANTHER" id="PTHR13693:SF3">
    <property type="entry name" value="LD36009P"/>
    <property type="match status" value="1"/>
</dbReference>
<dbReference type="InterPro" id="IPR015424">
    <property type="entry name" value="PyrdxlP-dep_Trfase"/>
</dbReference>
<keyword evidence="4" id="KW-0808">Transferase</keyword>
<dbReference type="SUPFAM" id="SSF53383">
    <property type="entry name" value="PLP-dependent transferases"/>
    <property type="match status" value="2"/>
</dbReference>
<organism evidence="13 14">
    <name type="scientific">Polarella glacialis</name>
    <name type="common">Dinoflagellate</name>
    <dbReference type="NCBI Taxonomy" id="89957"/>
    <lineage>
        <taxon>Eukaryota</taxon>
        <taxon>Sar</taxon>
        <taxon>Alveolata</taxon>
        <taxon>Dinophyceae</taxon>
        <taxon>Suessiales</taxon>
        <taxon>Suessiaceae</taxon>
        <taxon>Polarella</taxon>
    </lineage>
</organism>